<comment type="caution">
    <text evidence="1">The sequence shown here is derived from an EMBL/GenBank/DDBJ whole genome shotgun (WGS) entry which is preliminary data.</text>
</comment>
<reference evidence="1 2" key="1">
    <citation type="submission" date="2019-08" db="EMBL/GenBank/DDBJ databases">
        <title>In-depth cultivation of the pig gut microbiome towards novel bacterial diversity and tailored functional studies.</title>
        <authorList>
            <person name="Wylensek D."/>
            <person name="Hitch T.C.A."/>
            <person name="Clavel T."/>
        </authorList>
    </citation>
    <scope>NUCLEOTIDE SEQUENCE [LARGE SCALE GENOMIC DNA]</scope>
    <source>
        <strain evidence="1 2">WCA-389-WT-23B</strain>
    </source>
</reference>
<accession>A0A6N7WMW1</accession>
<dbReference type="EMBL" id="VUMI01000092">
    <property type="protein sequence ID" value="MSS91943.1"/>
    <property type="molecule type" value="Genomic_DNA"/>
</dbReference>
<evidence type="ECO:0000313" key="2">
    <source>
        <dbReference type="Proteomes" id="UP000436047"/>
    </source>
</evidence>
<organism evidence="1 2">
    <name type="scientific">Eisenbergiella porci</name>
    <dbReference type="NCBI Taxonomy" id="2652274"/>
    <lineage>
        <taxon>Bacteria</taxon>
        <taxon>Bacillati</taxon>
        <taxon>Bacillota</taxon>
        <taxon>Clostridia</taxon>
        <taxon>Lachnospirales</taxon>
        <taxon>Lachnospiraceae</taxon>
        <taxon>Eisenbergiella</taxon>
    </lineage>
</organism>
<keyword evidence="2" id="KW-1185">Reference proteome</keyword>
<dbReference type="AlphaFoldDB" id="A0A6N7WMW1"/>
<name>A0A6N7WMW1_9FIRM</name>
<protein>
    <submittedName>
        <fullName evidence="1">Uncharacterized protein</fullName>
    </submittedName>
</protein>
<dbReference type="GeneID" id="86056859"/>
<dbReference type="Proteomes" id="UP000436047">
    <property type="component" value="Unassembled WGS sequence"/>
</dbReference>
<gene>
    <name evidence="1" type="ORF">FYJ45_28170</name>
</gene>
<evidence type="ECO:0000313" key="1">
    <source>
        <dbReference type="EMBL" id="MSS91943.1"/>
    </source>
</evidence>
<sequence>MIKRTYIGYQHICGLTPLFSNANGKRLINFEEKVKCENIAFDKPVSLDVYIQAKSRDDGIAAFYEFLKKRKNKNSYILLFANRENYDESFNLELSSEKLADKMIKHYGMLKQKGAAKININLFYNGFWGLALLLGNQMPTTFPIQLYDYEVSNQQYYKSFSLASKIFEL</sequence>
<proteinExistence type="predicted"/>
<dbReference type="RefSeq" id="WP_207708461.1">
    <property type="nucleotide sequence ID" value="NZ_JAXDZL010000113.1"/>
</dbReference>